<accession>A0ABP0XLK7</accession>
<evidence type="ECO:0000313" key="2">
    <source>
        <dbReference type="Proteomes" id="UP001642487"/>
    </source>
</evidence>
<reference evidence="1 2" key="1">
    <citation type="submission" date="2024-03" db="EMBL/GenBank/DDBJ databases">
        <authorList>
            <person name="Gkanogiannis A."/>
            <person name="Becerra Lopez-Lavalle L."/>
        </authorList>
    </citation>
    <scope>NUCLEOTIDE SEQUENCE [LARGE SCALE GENOMIC DNA]</scope>
</reference>
<keyword evidence="2" id="KW-1185">Reference proteome</keyword>
<dbReference type="EMBL" id="OZ021735">
    <property type="protein sequence ID" value="CAK9309047.1"/>
    <property type="molecule type" value="Genomic_DNA"/>
</dbReference>
<sequence>MGRCRKTNLWVDNLQPSLQMRRQPLSGRKNSGRRANLWFQQLPYSLEAADLRQGRRFRRPVLELKRPPNSPKGADLGRFGWLRWRR</sequence>
<organism evidence="1 2">
    <name type="scientific">Citrullus colocynthis</name>
    <name type="common">colocynth</name>
    <dbReference type="NCBI Taxonomy" id="252529"/>
    <lineage>
        <taxon>Eukaryota</taxon>
        <taxon>Viridiplantae</taxon>
        <taxon>Streptophyta</taxon>
        <taxon>Embryophyta</taxon>
        <taxon>Tracheophyta</taxon>
        <taxon>Spermatophyta</taxon>
        <taxon>Magnoliopsida</taxon>
        <taxon>eudicotyledons</taxon>
        <taxon>Gunneridae</taxon>
        <taxon>Pentapetalae</taxon>
        <taxon>rosids</taxon>
        <taxon>fabids</taxon>
        <taxon>Cucurbitales</taxon>
        <taxon>Cucurbitaceae</taxon>
        <taxon>Benincaseae</taxon>
        <taxon>Citrullus</taxon>
    </lineage>
</organism>
<evidence type="ECO:0000313" key="1">
    <source>
        <dbReference type="EMBL" id="CAK9309047.1"/>
    </source>
</evidence>
<dbReference type="Proteomes" id="UP001642487">
    <property type="component" value="Chromosome 1"/>
</dbReference>
<proteinExistence type="predicted"/>
<name>A0ABP0XLK7_9ROSI</name>
<gene>
    <name evidence="1" type="ORF">CITCOLO1_LOCUS572</name>
</gene>
<protein>
    <submittedName>
        <fullName evidence="1">Uncharacterized protein</fullName>
    </submittedName>
</protein>